<feature type="transmembrane region" description="Helical" evidence="10">
    <location>
        <begin position="251"/>
        <end position="273"/>
    </location>
</feature>
<dbReference type="OrthoDB" id="9788905at2"/>
<feature type="transmembrane region" description="Helical" evidence="10">
    <location>
        <begin position="160"/>
        <end position="182"/>
    </location>
</feature>
<name>A0A518CNN8_9PLAN</name>
<keyword evidence="6 10" id="KW-1133">Transmembrane helix</keyword>
<gene>
    <name evidence="12" type="primary">mntB_1</name>
    <name evidence="12" type="ORF">Pla110_25690</name>
</gene>
<dbReference type="SUPFAM" id="SSF81345">
    <property type="entry name" value="ABC transporter involved in vitamin B12 uptake, BtuC"/>
    <property type="match status" value="1"/>
</dbReference>
<keyword evidence="3 8" id="KW-0813">Transport</keyword>
<keyword evidence="7 10" id="KW-0472">Membrane</keyword>
<dbReference type="SUPFAM" id="SSF47979">
    <property type="entry name" value="Iron-dependent repressor protein, dimerization domain"/>
    <property type="match status" value="1"/>
</dbReference>
<evidence type="ECO:0000256" key="1">
    <source>
        <dbReference type="ARBA" id="ARBA00004651"/>
    </source>
</evidence>
<evidence type="ECO:0000313" key="12">
    <source>
        <dbReference type="EMBL" id="QDU80833.1"/>
    </source>
</evidence>
<dbReference type="PANTHER" id="PTHR30477">
    <property type="entry name" value="ABC-TRANSPORTER METAL-BINDING PROTEIN"/>
    <property type="match status" value="1"/>
</dbReference>
<keyword evidence="4" id="KW-1003">Cell membrane</keyword>
<dbReference type="InterPro" id="IPR037294">
    <property type="entry name" value="ABC_BtuC-like"/>
</dbReference>
<accession>A0A518CNN8</accession>
<comment type="subcellular location">
    <subcellularLocation>
        <location evidence="1 8">Cell membrane</location>
        <topology evidence="1 8">Multi-pass membrane protein</topology>
    </subcellularLocation>
</comment>
<feature type="transmembrane region" description="Helical" evidence="10">
    <location>
        <begin position="203"/>
        <end position="221"/>
    </location>
</feature>
<dbReference type="GO" id="GO:0046914">
    <property type="term" value="F:transition metal ion binding"/>
    <property type="evidence" value="ECO:0007669"/>
    <property type="project" value="InterPro"/>
</dbReference>
<proteinExistence type="inferred from homology"/>
<keyword evidence="13" id="KW-1185">Reference proteome</keyword>
<evidence type="ECO:0000256" key="6">
    <source>
        <dbReference type="ARBA" id="ARBA00022989"/>
    </source>
</evidence>
<dbReference type="CDD" id="cd06550">
    <property type="entry name" value="TM_ABC_iron-siderophores_like"/>
    <property type="match status" value="1"/>
</dbReference>
<feature type="transmembrane region" description="Helical" evidence="10">
    <location>
        <begin position="48"/>
        <end position="69"/>
    </location>
</feature>
<keyword evidence="5 8" id="KW-0812">Transmembrane</keyword>
<protein>
    <submittedName>
        <fullName evidence="12">Manganese transport system membrane protein MntB</fullName>
    </submittedName>
</protein>
<dbReference type="GO" id="GO:0010043">
    <property type="term" value="P:response to zinc ion"/>
    <property type="evidence" value="ECO:0007669"/>
    <property type="project" value="TreeGrafter"/>
</dbReference>
<dbReference type="Pfam" id="PF02742">
    <property type="entry name" value="Fe_dep_repr_C"/>
    <property type="match status" value="1"/>
</dbReference>
<feature type="region of interest" description="Disordered" evidence="9">
    <location>
        <begin position="440"/>
        <end position="461"/>
    </location>
</feature>
<dbReference type="EMBL" id="CP036281">
    <property type="protein sequence ID" value="QDU80833.1"/>
    <property type="molecule type" value="Genomic_DNA"/>
</dbReference>
<evidence type="ECO:0000256" key="4">
    <source>
        <dbReference type="ARBA" id="ARBA00022475"/>
    </source>
</evidence>
<sequence>MFGQLVPDWQMLDTWTVIIAALASMSCALPGNYLLLRRQSMMGDALSHAVLLGVVGAFLTAQLFQHLGLISNETLLSGARMLYFVGALVVGLLCSLLTEWIQKLGRVESSTSLGVVYTSLFALGLVLLRGVADNVHIDTRCVLYGVVELAYWDQWGDTSIPVAAVQNGLVLGLNLILLFLFYKELTISTFDPALADVLGFRSRLIHYGLMCSTAMTLIVAFESVGSILVVAMLIAPSASAYLMTTQLHRMIFISLGVAFLTALLGHYSAITVVPMMFQSLGYTEVKGVSTSGMMAVMSLLLFSLVTIVAPRYGLISKWLAQWRLAIRIHAEDLLGILYRLEETDVSSAEVSRLFQLAVNEDRIVNWFSLRALLKKGQLRLNAAETEYALTESGRVVGRRLVRSHRLWESYVARHFAVAEDQYHESAHRAEHFMDAAARSKLASELDQPEDDPHGSSIPEER</sequence>
<dbReference type="PANTHER" id="PTHR30477:SF8">
    <property type="entry name" value="METAL TRANSPORT SYSTEM MEMBRANE PROTEIN CT_070-RELATED"/>
    <property type="match status" value="1"/>
</dbReference>
<organism evidence="12 13">
    <name type="scientific">Polystyrenella longa</name>
    <dbReference type="NCBI Taxonomy" id="2528007"/>
    <lineage>
        <taxon>Bacteria</taxon>
        <taxon>Pseudomonadati</taxon>
        <taxon>Planctomycetota</taxon>
        <taxon>Planctomycetia</taxon>
        <taxon>Planctomycetales</taxon>
        <taxon>Planctomycetaceae</taxon>
        <taxon>Polystyrenella</taxon>
    </lineage>
</organism>
<feature type="transmembrane region" description="Helical" evidence="10">
    <location>
        <begin position="227"/>
        <end position="244"/>
    </location>
</feature>
<evidence type="ECO:0000256" key="9">
    <source>
        <dbReference type="SAM" id="MobiDB-lite"/>
    </source>
</evidence>
<dbReference type="Pfam" id="PF00950">
    <property type="entry name" value="ABC-3"/>
    <property type="match status" value="1"/>
</dbReference>
<dbReference type="Gene3D" id="1.10.3470.10">
    <property type="entry name" value="ABC transporter involved in vitamin B12 uptake, BtuC"/>
    <property type="match status" value="1"/>
</dbReference>
<feature type="transmembrane region" description="Helical" evidence="10">
    <location>
        <begin position="81"/>
        <end position="101"/>
    </location>
</feature>
<dbReference type="GO" id="GO:0046983">
    <property type="term" value="F:protein dimerization activity"/>
    <property type="evidence" value="ECO:0007669"/>
    <property type="project" value="InterPro"/>
</dbReference>
<evidence type="ECO:0000259" key="11">
    <source>
        <dbReference type="Pfam" id="PF02742"/>
    </source>
</evidence>
<feature type="transmembrane region" description="Helical" evidence="10">
    <location>
        <begin position="113"/>
        <end position="132"/>
    </location>
</feature>
<dbReference type="Proteomes" id="UP000317178">
    <property type="component" value="Chromosome"/>
</dbReference>
<dbReference type="InterPro" id="IPR036421">
    <property type="entry name" value="Fe_dep_repressor_sf"/>
</dbReference>
<evidence type="ECO:0000313" key="13">
    <source>
        <dbReference type="Proteomes" id="UP000317178"/>
    </source>
</evidence>
<dbReference type="RefSeq" id="WP_144996069.1">
    <property type="nucleotide sequence ID" value="NZ_CP036281.1"/>
</dbReference>
<dbReference type="Gene3D" id="1.10.10.10">
    <property type="entry name" value="Winged helix-like DNA-binding domain superfamily/Winged helix DNA-binding domain"/>
    <property type="match status" value="1"/>
</dbReference>
<dbReference type="KEGG" id="plon:Pla110_25690"/>
<feature type="domain" description="Iron dependent repressor metal binding and dimerisation" evidence="11">
    <location>
        <begin position="390"/>
        <end position="459"/>
    </location>
</feature>
<feature type="compositionally biased region" description="Basic and acidic residues" evidence="9">
    <location>
        <begin position="450"/>
        <end position="461"/>
    </location>
</feature>
<comment type="similarity">
    <text evidence="2 8">Belongs to the ABC-3 integral membrane protein family.</text>
</comment>
<feature type="transmembrane region" description="Helical" evidence="10">
    <location>
        <begin position="15"/>
        <end position="36"/>
    </location>
</feature>
<evidence type="ECO:0000256" key="2">
    <source>
        <dbReference type="ARBA" id="ARBA00008034"/>
    </source>
</evidence>
<dbReference type="InterPro" id="IPR001367">
    <property type="entry name" value="Fe_dep_repressor"/>
</dbReference>
<evidence type="ECO:0000256" key="7">
    <source>
        <dbReference type="ARBA" id="ARBA00023136"/>
    </source>
</evidence>
<dbReference type="GO" id="GO:0055085">
    <property type="term" value="P:transmembrane transport"/>
    <property type="evidence" value="ECO:0007669"/>
    <property type="project" value="InterPro"/>
</dbReference>
<evidence type="ECO:0000256" key="5">
    <source>
        <dbReference type="ARBA" id="ARBA00022692"/>
    </source>
</evidence>
<evidence type="ECO:0000256" key="10">
    <source>
        <dbReference type="SAM" id="Phobius"/>
    </source>
</evidence>
<dbReference type="AlphaFoldDB" id="A0A518CNN8"/>
<dbReference type="InterPro" id="IPR001626">
    <property type="entry name" value="ABC_TroCD"/>
</dbReference>
<feature type="transmembrane region" description="Helical" evidence="10">
    <location>
        <begin position="293"/>
        <end position="314"/>
    </location>
</feature>
<evidence type="ECO:0000256" key="8">
    <source>
        <dbReference type="RuleBase" id="RU003943"/>
    </source>
</evidence>
<reference evidence="12 13" key="1">
    <citation type="submission" date="2019-02" db="EMBL/GenBank/DDBJ databases">
        <title>Deep-cultivation of Planctomycetes and their phenomic and genomic characterization uncovers novel biology.</title>
        <authorList>
            <person name="Wiegand S."/>
            <person name="Jogler M."/>
            <person name="Boedeker C."/>
            <person name="Pinto D."/>
            <person name="Vollmers J."/>
            <person name="Rivas-Marin E."/>
            <person name="Kohn T."/>
            <person name="Peeters S.H."/>
            <person name="Heuer A."/>
            <person name="Rast P."/>
            <person name="Oberbeckmann S."/>
            <person name="Bunk B."/>
            <person name="Jeske O."/>
            <person name="Meyerdierks A."/>
            <person name="Storesund J.E."/>
            <person name="Kallscheuer N."/>
            <person name="Luecker S."/>
            <person name="Lage O.M."/>
            <person name="Pohl T."/>
            <person name="Merkel B.J."/>
            <person name="Hornburger P."/>
            <person name="Mueller R.-W."/>
            <person name="Bruemmer F."/>
            <person name="Labrenz M."/>
            <person name="Spormann A.M."/>
            <person name="Op den Camp H."/>
            <person name="Overmann J."/>
            <person name="Amann R."/>
            <person name="Jetten M.S.M."/>
            <person name="Mascher T."/>
            <person name="Medema M.H."/>
            <person name="Devos D.P."/>
            <person name="Kaster A.-K."/>
            <person name="Ovreas L."/>
            <person name="Rohde M."/>
            <person name="Galperin M.Y."/>
            <person name="Jogler C."/>
        </authorList>
    </citation>
    <scope>NUCLEOTIDE SEQUENCE [LARGE SCALE GENOMIC DNA]</scope>
    <source>
        <strain evidence="12 13">Pla110</strain>
    </source>
</reference>
<dbReference type="GO" id="GO:0043190">
    <property type="term" value="C:ATP-binding cassette (ABC) transporter complex"/>
    <property type="evidence" value="ECO:0007669"/>
    <property type="project" value="InterPro"/>
</dbReference>
<dbReference type="InterPro" id="IPR036388">
    <property type="entry name" value="WH-like_DNA-bd_sf"/>
</dbReference>
<evidence type="ECO:0000256" key="3">
    <source>
        <dbReference type="ARBA" id="ARBA00022448"/>
    </source>
</evidence>